<dbReference type="AlphaFoldDB" id="A0A212F5E1"/>
<reference evidence="2 3" key="1">
    <citation type="journal article" date="2011" name="Cell">
        <title>The monarch butterfly genome yields insights into long-distance migration.</title>
        <authorList>
            <person name="Zhan S."/>
            <person name="Merlin C."/>
            <person name="Boore J.L."/>
            <person name="Reppert S.M."/>
        </authorList>
    </citation>
    <scope>NUCLEOTIDE SEQUENCE [LARGE SCALE GENOMIC DNA]</scope>
    <source>
        <strain evidence="2">F-2</strain>
    </source>
</reference>
<sequence>MIMIYIYYYTPPPPPTSPTLHRVRSVRVERITTTITSSLTVPGVGARQQGRGLAKLLLERSVLSETSDVYLTPDTTLLGHEAEMPQTPVTPDVVPRPEPRSPASEEYRTPDCSGIEDHSFAMPSYFDRKKRAASVIVAAVQPLANFQAFKQKSLNTIPASVERTRKSEELFVNFPFLTPLAHRKGSLASAATRLSGCLEDEFYTIPTEKELAEDGGSFACVDVRQRLRPAAPDEPHALRHSCPAGARNPSSGSLTASASESGSLERARAKMERRPPEEQHVTSCRVENTRVNPDSLIDELLAATDLKHAADDPAETSGLQLYITRDGTAELGSRRRQQLARSDYQRVVLHPHDNRSKGSFYLVGESKRRLSYVKIYLLQLHCGSGLTPKGNSRHGDDDGQRRPGRAAGRSLAGSADTVTALRLLVIKLDEKIDNTHPIDDHWDRRGSNKYYLH</sequence>
<dbReference type="KEGG" id="dpl:KGM_215341"/>
<feature type="compositionally biased region" description="Basic and acidic residues" evidence="1">
    <location>
        <begin position="95"/>
        <end position="113"/>
    </location>
</feature>
<evidence type="ECO:0000256" key="1">
    <source>
        <dbReference type="SAM" id="MobiDB-lite"/>
    </source>
</evidence>
<proteinExistence type="predicted"/>
<organism evidence="2 3">
    <name type="scientific">Danaus plexippus plexippus</name>
    <dbReference type="NCBI Taxonomy" id="278856"/>
    <lineage>
        <taxon>Eukaryota</taxon>
        <taxon>Metazoa</taxon>
        <taxon>Ecdysozoa</taxon>
        <taxon>Arthropoda</taxon>
        <taxon>Hexapoda</taxon>
        <taxon>Insecta</taxon>
        <taxon>Pterygota</taxon>
        <taxon>Neoptera</taxon>
        <taxon>Endopterygota</taxon>
        <taxon>Lepidoptera</taxon>
        <taxon>Glossata</taxon>
        <taxon>Ditrysia</taxon>
        <taxon>Papilionoidea</taxon>
        <taxon>Nymphalidae</taxon>
        <taxon>Danainae</taxon>
        <taxon>Danaini</taxon>
        <taxon>Danaina</taxon>
        <taxon>Danaus</taxon>
        <taxon>Danaus</taxon>
    </lineage>
</organism>
<feature type="region of interest" description="Disordered" evidence="1">
    <location>
        <begin position="80"/>
        <end position="113"/>
    </location>
</feature>
<name>A0A212F5E1_DANPL</name>
<feature type="region of interest" description="Disordered" evidence="1">
    <location>
        <begin position="387"/>
        <end position="413"/>
    </location>
</feature>
<protein>
    <submittedName>
        <fullName evidence="2">FAM102A protein</fullName>
    </submittedName>
</protein>
<comment type="caution">
    <text evidence="2">The sequence shown here is derived from an EMBL/GenBank/DDBJ whole genome shotgun (WGS) entry which is preliminary data.</text>
</comment>
<dbReference type="Proteomes" id="UP000007151">
    <property type="component" value="Unassembled WGS sequence"/>
</dbReference>
<accession>A0A212F5E1</accession>
<gene>
    <name evidence="2" type="ORF">KGM_215341</name>
</gene>
<feature type="region of interest" description="Disordered" evidence="1">
    <location>
        <begin position="232"/>
        <end position="282"/>
    </location>
</feature>
<keyword evidence="3" id="KW-1185">Reference proteome</keyword>
<evidence type="ECO:0000313" key="2">
    <source>
        <dbReference type="EMBL" id="OWR48961.1"/>
    </source>
</evidence>
<feature type="compositionally biased region" description="Basic and acidic residues" evidence="1">
    <location>
        <begin position="263"/>
        <end position="280"/>
    </location>
</feature>
<dbReference type="STRING" id="278856.A0A212F5E1"/>
<feature type="compositionally biased region" description="Low complexity" evidence="1">
    <location>
        <begin position="250"/>
        <end position="262"/>
    </location>
</feature>
<dbReference type="InParanoid" id="A0A212F5E1"/>
<dbReference type="EMBL" id="AGBW02010203">
    <property type="protein sequence ID" value="OWR48961.1"/>
    <property type="molecule type" value="Genomic_DNA"/>
</dbReference>
<evidence type="ECO:0000313" key="3">
    <source>
        <dbReference type="Proteomes" id="UP000007151"/>
    </source>
</evidence>